<organism evidence="3 4">
    <name type="scientific">Megasphaera lornae</name>
    <dbReference type="NCBI Taxonomy" id="1000568"/>
    <lineage>
        <taxon>Bacteria</taxon>
        <taxon>Bacillati</taxon>
        <taxon>Bacillota</taxon>
        <taxon>Negativicutes</taxon>
        <taxon>Veillonellales</taxon>
        <taxon>Veillonellaceae</taxon>
        <taxon>Megasphaera</taxon>
    </lineage>
</organism>
<comment type="caution">
    <text evidence="3">The sequence shown here is derived from an EMBL/GenBank/DDBJ whole genome shotgun (WGS) entry which is preliminary data.</text>
</comment>
<dbReference type="InterPro" id="IPR036938">
    <property type="entry name" value="PAP2/HPO_sf"/>
</dbReference>
<keyword evidence="1" id="KW-0812">Transmembrane</keyword>
<feature type="transmembrane region" description="Helical" evidence="1">
    <location>
        <begin position="69"/>
        <end position="91"/>
    </location>
</feature>
<dbReference type="Proteomes" id="UP000004018">
    <property type="component" value="Unassembled WGS sequence"/>
</dbReference>
<evidence type="ECO:0000313" key="4">
    <source>
        <dbReference type="Proteomes" id="UP000004018"/>
    </source>
</evidence>
<dbReference type="PANTHER" id="PTHR14969:SF13">
    <property type="entry name" value="AT30094P"/>
    <property type="match status" value="1"/>
</dbReference>
<keyword evidence="1" id="KW-0472">Membrane</keyword>
<dbReference type="InterPro" id="IPR000326">
    <property type="entry name" value="PAP2/HPO"/>
</dbReference>
<proteinExistence type="predicted"/>
<keyword evidence="4" id="KW-1185">Reference proteome</keyword>
<reference evidence="3 4" key="1">
    <citation type="submission" date="2011-04" db="EMBL/GenBank/DDBJ databases">
        <authorList>
            <person name="Harkins D.M."/>
            <person name="Madupu R."/>
            <person name="Durkin A.S."/>
            <person name="Torralba M."/>
            <person name="Methe B."/>
            <person name="Sutton G.G."/>
            <person name="Nelson K.E."/>
        </authorList>
    </citation>
    <scope>NUCLEOTIDE SEQUENCE [LARGE SCALE GENOMIC DNA]</scope>
    <source>
        <strain evidence="3 4">UPII 199-6</strain>
    </source>
</reference>
<feature type="transmembrane region" description="Helical" evidence="1">
    <location>
        <begin position="34"/>
        <end position="57"/>
    </location>
</feature>
<feature type="transmembrane region" description="Helical" evidence="1">
    <location>
        <begin position="155"/>
        <end position="176"/>
    </location>
</feature>
<dbReference type="RefSeq" id="WP_007391595.1">
    <property type="nucleotide sequence ID" value="NZ_AFIJ01000038.1"/>
</dbReference>
<evidence type="ECO:0000313" key="3">
    <source>
        <dbReference type="EMBL" id="EGL39429.1"/>
    </source>
</evidence>
<dbReference type="EMBL" id="AFIJ01000038">
    <property type="protein sequence ID" value="EGL39429.1"/>
    <property type="molecule type" value="Genomic_DNA"/>
</dbReference>
<accession>A0ABP2L3V7</accession>
<keyword evidence="1" id="KW-1133">Transmembrane helix</keyword>
<feature type="domain" description="Phosphatidic acid phosphatase type 2/haloperoxidase" evidence="2">
    <location>
        <begin position="70"/>
        <end position="176"/>
    </location>
</feature>
<gene>
    <name evidence="3" type="ORF">HMPREF1039_0895</name>
</gene>
<dbReference type="Pfam" id="PF01569">
    <property type="entry name" value="PAP2"/>
    <property type="match status" value="1"/>
</dbReference>
<evidence type="ECO:0000256" key="1">
    <source>
        <dbReference type="SAM" id="Phobius"/>
    </source>
</evidence>
<sequence>MKFKEGERSMIHVAVMVIRILLQFHTYRRQWRRFWVLITRFGYILFVLYGLISWFRPRPAGKRIQRRETLLYCLFAVITGSVLSRLIGAVWRRPRPFMNGKKAWCAHKDNASFPSNHTMNSVAISCIFLARGETAGIPLLIWSGVLAVSRVICRLHYVSDIIGGAFLGAGISHVLYHNKKIKKIIRYLLDRYDEVIIQAKK</sequence>
<protein>
    <submittedName>
        <fullName evidence="3">PAP2 family protein</fullName>
    </submittedName>
</protein>
<evidence type="ECO:0000259" key="2">
    <source>
        <dbReference type="SMART" id="SM00014"/>
    </source>
</evidence>
<dbReference type="PANTHER" id="PTHR14969">
    <property type="entry name" value="SPHINGOSINE-1-PHOSPHATE PHOSPHOHYDROLASE"/>
    <property type="match status" value="1"/>
</dbReference>
<name>A0ABP2L3V7_9FIRM</name>
<dbReference type="SUPFAM" id="SSF48317">
    <property type="entry name" value="Acid phosphatase/Vanadium-dependent haloperoxidase"/>
    <property type="match status" value="1"/>
</dbReference>
<dbReference type="Gene3D" id="1.20.144.10">
    <property type="entry name" value="Phosphatidic acid phosphatase type 2/haloperoxidase"/>
    <property type="match status" value="1"/>
</dbReference>
<dbReference type="SMART" id="SM00014">
    <property type="entry name" value="acidPPc"/>
    <property type="match status" value="1"/>
</dbReference>